<gene>
    <name evidence="1" type="ORF">SAMN05216202_0622</name>
</gene>
<protein>
    <recommendedName>
        <fullName evidence="3">HEPN domain-containing protein</fullName>
    </recommendedName>
</protein>
<dbReference type="OrthoDB" id="6864406at2"/>
<dbReference type="EMBL" id="LT629802">
    <property type="protein sequence ID" value="SDU85478.1"/>
    <property type="molecule type" value="Genomic_DNA"/>
</dbReference>
<accession>A0A1H2LXP3</accession>
<dbReference type="RefSeq" id="WP_130909353.1">
    <property type="nucleotide sequence ID" value="NZ_LS483433.1"/>
</dbReference>
<name>A0A1H2LXP3_9PSED</name>
<reference evidence="2" key="1">
    <citation type="submission" date="2016-10" db="EMBL/GenBank/DDBJ databases">
        <authorList>
            <person name="Varghese N."/>
            <person name="Submissions S."/>
        </authorList>
    </citation>
    <scope>NUCLEOTIDE SEQUENCE [LARGE SCALE GENOMIC DNA]</scope>
    <source>
        <strain evidence="2">LMG 2223</strain>
    </source>
</reference>
<sequence length="164" mass="18028">MPKIPLPSFEIIQIAQNYLDAALVLEQSRSGPGALGPASMLAAFSMELFLKAFHARDASIPLQGFGSVEMFCGALKSAHGHDLLKLYDSLPAEFLKAINDASEELSPGFGLREKIERYKNHFVGIRYEYEPGAIGIIRSEMFDVAEHLGKICEALAPRAYGLER</sequence>
<dbReference type="Proteomes" id="UP000198600">
    <property type="component" value="Chromosome I"/>
</dbReference>
<evidence type="ECO:0000313" key="2">
    <source>
        <dbReference type="Proteomes" id="UP000198600"/>
    </source>
</evidence>
<dbReference type="STRING" id="46679.SAMN05216202_0622"/>
<evidence type="ECO:0000313" key="1">
    <source>
        <dbReference type="EMBL" id="SDU85478.1"/>
    </source>
</evidence>
<keyword evidence="2" id="KW-1185">Reference proteome</keyword>
<proteinExistence type="predicted"/>
<dbReference type="AlphaFoldDB" id="A0A1H2LXP3"/>
<organism evidence="1 2">
    <name type="scientific">Pseudomonas mucidolens</name>
    <dbReference type="NCBI Taxonomy" id="46679"/>
    <lineage>
        <taxon>Bacteria</taxon>
        <taxon>Pseudomonadati</taxon>
        <taxon>Pseudomonadota</taxon>
        <taxon>Gammaproteobacteria</taxon>
        <taxon>Pseudomonadales</taxon>
        <taxon>Pseudomonadaceae</taxon>
        <taxon>Pseudomonas</taxon>
    </lineage>
</organism>
<evidence type="ECO:0008006" key="3">
    <source>
        <dbReference type="Google" id="ProtNLM"/>
    </source>
</evidence>